<proteinExistence type="inferred from homology"/>
<dbReference type="Gene3D" id="1.10.287.600">
    <property type="entry name" value="Helix hairpin bin"/>
    <property type="match status" value="1"/>
</dbReference>
<dbReference type="InterPro" id="IPR036525">
    <property type="entry name" value="Tubulin/FtsZ_GTPase_sf"/>
</dbReference>
<evidence type="ECO:0000256" key="6">
    <source>
        <dbReference type="ARBA" id="ARBA00022741"/>
    </source>
</evidence>
<dbReference type="Pfam" id="PF03953">
    <property type="entry name" value="Tubulin_C"/>
    <property type="match status" value="1"/>
</dbReference>
<keyword evidence="4" id="KW-0963">Cytoplasm</keyword>
<evidence type="ECO:0000256" key="9">
    <source>
        <dbReference type="ARBA" id="ARBA00033229"/>
    </source>
</evidence>
<evidence type="ECO:0000259" key="13">
    <source>
        <dbReference type="SMART" id="SM00865"/>
    </source>
</evidence>
<comment type="subcellular location">
    <subcellularLocation>
        <location evidence="1">Cytoplasm</location>
        <location evidence="1">Cytoskeleton</location>
        <location evidence="1">Microtubule organizing center</location>
        <location evidence="1">Spindle pole body</location>
    </subcellularLocation>
</comment>
<protein>
    <recommendedName>
        <fullName evidence="3">Tubulin gamma chain</fullName>
    </recommendedName>
    <alternativeName>
        <fullName evidence="9">Gamma-tubulin</fullName>
    </alternativeName>
</protein>
<feature type="region of interest" description="Disordered" evidence="10">
    <location>
        <begin position="341"/>
        <end position="367"/>
    </location>
</feature>
<dbReference type="GO" id="GO:0005874">
    <property type="term" value="C:microtubule"/>
    <property type="evidence" value="ECO:0007669"/>
    <property type="project" value="UniProtKB-KW"/>
</dbReference>
<evidence type="ECO:0000256" key="8">
    <source>
        <dbReference type="ARBA" id="ARBA00023212"/>
    </source>
</evidence>
<evidence type="ECO:0000256" key="1">
    <source>
        <dbReference type="ARBA" id="ARBA00004317"/>
    </source>
</evidence>
<dbReference type="SMART" id="SM00864">
    <property type="entry name" value="Tubulin"/>
    <property type="match status" value="1"/>
</dbReference>
<comment type="similarity">
    <text evidence="2">Belongs to the tubulin family.</text>
</comment>
<dbReference type="Pfam" id="PF00091">
    <property type="entry name" value="Tubulin"/>
    <property type="match status" value="1"/>
</dbReference>
<keyword evidence="5" id="KW-0493">Microtubule</keyword>
<dbReference type="InterPro" id="IPR008280">
    <property type="entry name" value="Tub_FtsZ_C"/>
</dbReference>
<evidence type="ECO:0000256" key="5">
    <source>
        <dbReference type="ARBA" id="ARBA00022701"/>
    </source>
</evidence>
<dbReference type="SUPFAM" id="SSF55307">
    <property type="entry name" value="Tubulin C-terminal domain-like"/>
    <property type="match status" value="1"/>
</dbReference>
<comment type="caution">
    <text evidence="14">The sequence shown here is derived from an EMBL/GenBank/DDBJ whole genome shotgun (WGS) entry which is preliminary data.</text>
</comment>
<dbReference type="FunFam" id="3.30.1330.20:FF:000003">
    <property type="entry name" value="Tubulin gamma chain"/>
    <property type="match status" value="1"/>
</dbReference>
<name>A0A6V8QND1_TRIAP</name>
<sequence>MRFRSPLLFPLGGLLGFFGSQFWQQLCQEHGISQDGNLEDFATEGGDRKDVFYYQSDDTRYIPRAILIDLEPRVLNSIQTGPYRNIYNPENFYVGKNGMGAANNWGDGYQSGEAVYEDIMEMIDREADGSDSLEVATVMSASTTTLRYPGYMHNDLVSILASLIPTPRCHFLMTAYTPFTGDQVEQAKTVRKTTVLDVMRRLLQPKNRMVSTVPGKKSCYISILNVIQGEVDPTDVHKSLLRIRERKLATFIPWGPASIQVALTKRSPYMPMSHRVSGLMLANHTSIATLFKRILKQYDGMRKRNAFIEGYKKTAPFSENLDEFDEARQVVSDLVSDYEAAEDADYLNPDSGEKPTSADTDRRMAGV</sequence>
<dbReference type="InterPro" id="IPR003008">
    <property type="entry name" value="Tubulin_FtsZ_GTPase"/>
</dbReference>
<feature type="chain" id="PRO_5028421134" description="Tubulin gamma chain" evidence="11">
    <location>
        <begin position="20"/>
        <end position="367"/>
    </location>
</feature>
<dbReference type="CDD" id="cd02188">
    <property type="entry name" value="gamma_tubulin"/>
    <property type="match status" value="1"/>
</dbReference>
<dbReference type="GO" id="GO:0031122">
    <property type="term" value="P:cytoplasmic microtubule organization"/>
    <property type="evidence" value="ECO:0007669"/>
    <property type="project" value="InterPro"/>
</dbReference>
<dbReference type="GO" id="GO:0005816">
    <property type="term" value="C:spindle pole body"/>
    <property type="evidence" value="ECO:0007669"/>
    <property type="project" value="UniProtKB-SubCell"/>
</dbReference>
<feature type="signal peptide" evidence="11">
    <location>
        <begin position="1"/>
        <end position="19"/>
    </location>
</feature>
<dbReference type="PRINTS" id="PR01164">
    <property type="entry name" value="GAMMATUBULIN"/>
</dbReference>
<evidence type="ECO:0000313" key="14">
    <source>
        <dbReference type="EMBL" id="GFP52688.1"/>
    </source>
</evidence>
<feature type="domain" description="Tubulin/FtsZ GTPase" evidence="12">
    <location>
        <begin position="49"/>
        <end position="194"/>
    </location>
</feature>
<evidence type="ECO:0000256" key="10">
    <source>
        <dbReference type="SAM" id="MobiDB-lite"/>
    </source>
</evidence>
<dbReference type="InterPro" id="IPR023123">
    <property type="entry name" value="Tubulin_C"/>
</dbReference>
<dbReference type="EMBL" id="BLZH01000001">
    <property type="protein sequence ID" value="GFP52688.1"/>
    <property type="molecule type" value="Genomic_DNA"/>
</dbReference>
<evidence type="ECO:0000256" key="4">
    <source>
        <dbReference type="ARBA" id="ARBA00022490"/>
    </source>
</evidence>
<dbReference type="InterPro" id="IPR018316">
    <property type="entry name" value="Tubulin/FtsZ_2-layer-sand-dom"/>
</dbReference>
<dbReference type="Gene3D" id="3.40.50.1440">
    <property type="entry name" value="Tubulin/FtsZ, GTPase domain"/>
    <property type="match status" value="2"/>
</dbReference>
<dbReference type="PANTHER" id="PTHR11588">
    <property type="entry name" value="TUBULIN"/>
    <property type="match status" value="1"/>
</dbReference>
<dbReference type="GO" id="GO:0000930">
    <property type="term" value="C:gamma-tubulin complex"/>
    <property type="evidence" value="ECO:0007669"/>
    <property type="project" value="InterPro"/>
</dbReference>
<evidence type="ECO:0000256" key="7">
    <source>
        <dbReference type="ARBA" id="ARBA00023134"/>
    </source>
</evidence>
<evidence type="ECO:0000256" key="2">
    <source>
        <dbReference type="ARBA" id="ARBA00009636"/>
    </source>
</evidence>
<dbReference type="SMART" id="SM00865">
    <property type="entry name" value="Tubulin_C"/>
    <property type="match status" value="1"/>
</dbReference>
<feature type="domain" description="Tubulin/FtsZ 2-layer sandwich" evidence="13">
    <location>
        <begin position="152"/>
        <end position="296"/>
    </location>
</feature>
<keyword evidence="8" id="KW-0206">Cytoskeleton</keyword>
<dbReference type="Proteomes" id="UP000517252">
    <property type="component" value="Unassembled WGS sequence"/>
</dbReference>
<evidence type="ECO:0000256" key="11">
    <source>
        <dbReference type="SAM" id="SignalP"/>
    </source>
</evidence>
<dbReference type="SUPFAM" id="SSF52490">
    <property type="entry name" value="Tubulin nucleotide-binding domain-like"/>
    <property type="match status" value="1"/>
</dbReference>
<reference evidence="14 15" key="1">
    <citation type="submission" date="2020-07" db="EMBL/GenBank/DDBJ databases">
        <title>Trichoderma asperellum IC-1 whole genome shotgun sequence.</title>
        <authorList>
            <person name="Kanamasa S."/>
            <person name="Takahashi H."/>
        </authorList>
    </citation>
    <scope>NUCLEOTIDE SEQUENCE [LARGE SCALE GENOMIC DNA]</scope>
    <source>
        <strain evidence="14 15">IC-1</strain>
    </source>
</reference>
<dbReference type="Gene3D" id="3.30.1330.20">
    <property type="entry name" value="Tubulin/FtsZ, C-terminal domain"/>
    <property type="match status" value="1"/>
</dbReference>
<dbReference type="GO" id="GO:0007020">
    <property type="term" value="P:microtubule nucleation"/>
    <property type="evidence" value="ECO:0007669"/>
    <property type="project" value="InterPro"/>
</dbReference>
<keyword evidence="11" id="KW-0732">Signal</keyword>
<accession>A0A6V8QND1</accession>
<evidence type="ECO:0000313" key="15">
    <source>
        <dbReference type="Proteomes" id="UP000517252"/>
    </source>
</evidence>
<dbReference type="InterPro" id="IPR037103">
    <property type="entry name" value="Tubulin/FtsZ-like_C"/>
</dbReference>
<evidence type="ECO:0000256" key="3">
    <source>
        <dbReference type="ARBA" id="ARBA00018848"/>
    </source>
</evidence>
<dbReference type="PRINTS" id="PR01161">
    <property type="entry name" value="TUBULIN"/>
</dbReference>
<organism evidence="14 15">
    <name type="scientific">Trichoderma asperellum</name>
    <name type="common">Filamentous fungus</name>
    <dbReference type="NCBI Taxonomy" id="101201"/>
    <lineage>
        <taxon>Eukaryota</taxon>
        <taxon>Fungi</taxon>
        <taxon>Dikarya</taxon>
        <taxon>Ascomycota</taxon>
        <taxon>Pezizomycotina</taxon>
        <taxon>Sordariomycetes</taxon>
        <taxon>Hypocreomycetidae</taxon>
        <taxon>Hypocreales</taxon>
        <taxon>Hypocreaceae</taxon>
        <taxon>Trichoderma</taxon>
    </lineage>
</organism>
<dbReference type="InterPro" id="IPR000217">
    <property type="entry name" value="Tubulin"/>
</dbReference>
<dbReference type="OrthoDB" id="10249382at2759"/>
<dbReference type="GO" id="GO:0005525">
    <property type="term" value="F:GTP binding"/>
    <property type="evidence" value="ECO:0007669"/>
    <property type="project" value="UniProtKB-KW"/>
</dbReference>
<gene>
    <name evidence="14" type="ORF">TASIC1_0001084000</name>
</gene>
<keyword evidence="6" id="KW-0547">Nucleotide-binding</keyword>
<dbReference type="InterPro" id="IPR002454">
    <property type="entry name" value="Gamma_tubulin"/>
</dbReference>
<dbReference type="AlphaFoldDB" id="A0A6V8QND1"/>
<keyword evidence="7" id="KW-0342">GTP-binding</keyword>
<evidence type="ECO:0000259" key="12">
    <source>
        <dbReference type="SMART" id="SM00864"/>
    </source>
</evidence>
<dbReference type="FunFam" id="1.10.287.600:FF:000004">
    <property type="entry name" value="Tubulin gamma chain"/>
    <property type="match status" value="1"/>
</dbReference>